<evidence type="ECO:0000313" key="4">
    <source>
        <dbReference type="EMBL" id="QNA44994.1"/>
    </source>
</evidence>
<dbReference type="PANTHER" id="PTHR22916:SF51">
    <property type="entry name" value="GLYCOSYLTRANSFERASE EPSH-RELATED"/>
    <property type="match status" value="1"/>
</dbReference>
<proteinExistence type="predicted"/>
<dbReference type="Proteomes" id="UP000515344">
    <property type="component" value="Chromosome"/>
</dbReference>
<evidence type="ECO:0000313" key="5">
    <source>
        <dbReference type="Proteomes" id="UP000515344"/>
    </source>
</evidence>
<dbReference type="AlphaFoldDB" id="A0A7G5XHP1"/>
<dbReference type="Pfam" id="PF00535">
    <property type="entry name" value="Glycos_transf_2"/>
    <property type="match status" value="1"/>
</dbReference>
<name>A0A7G5XHP1_9BACT</name>
<evidence type="ECO:0000256" key="1">
    <source>
        <dbReference type="ARBA" id="ARBA00022676"/>
    </source>
</evidence>
<dbReference type="SUPFAM" id="SSF53448">
    <property type="entry name" value="Nucleotide-diphospho-sugar transferases"/>
    <property type="match status" value="1"/>
</dbReference>
<keyword evidence="2" id="KW-0808">Transferase</keyword>
<accession>A0A7G5XHP1</accession>
<dbReference type="InterPro" id="IPR029044">
    <property type="entry name" value="Nucleotide-diphossugar_trans"/>
</dbReference>
<keyword evidence="5" id="KW-1185">Reference proteome</keyword>
<dbReference type="RefSeq" id="WP_182803664.1">
    <property type="nucleotide sequence ID" value="NZ_CP060007.1"/>
</dbReference>
<reference evidence="5" key="1">
    <citation type="submission" date="2020-08" db="EMBL/GenBank/DDBJ databases">
        <title>Lacibacter sp. S13-6-6 genome sequencing.</title>
        <authorList>
            <person name="Jin L."/>
        </authorList>
    </citation>
    <scope>NUCLEOTIDE SEQUENCE [LARGE SCALE GENOMIC DNA]</scope>
    <source>
        <strain evidence="5">S13-6-6</strain>
    </source>
</reference>
<dbReference type="GO" id="GO:0016758">
    <property type="term" value="F:hexosyltransferase activity"/>
    <property type="evidence" value="ECO:0007669"/>
    <property type="project" value="UniProtKB-ARBA"/>
</dbReference>
<dbReference type="InterPro" id="IPR001173">
    <property type="entry name" value="Glyco_trans_2-like"/>
</dbReference>
<dbReference type="KEGG" id="lacs:H4075_02025"/>
<dbReference type="CDD" id="cd00761">
    <property type="entry name" value="Glyco_tranf_GTA_type"/>
    <property type="match status" value="1"/>
</dbReference>
<gene>
    <name evidence="4" type="ORF">H4075_02025</name>
</gene>
<organism evidence="4 5">
    <name type="scientific">Lacibacter sediminis</name>
    <dbReference type="NCBI Taxonomy" id="2760713"/>
    <lineage>
        <taxon>Bacteria</taxon>
        <taxon>Pseudomonadati</taxon>
        <taxon>Bacteroidota</taxon>
        <taxon>Chitinophagia</taxon>
        <taxon>Chitinophagales</taxon>
        <taxon>Chitinophagaceae</taxon>
        <taxon>Lacibacter</taxon>
    </lineage>
</organism>
<keyword evidence="1" id="KW-0328">Glycosyltransferase</keyword>
<evidence type="ECO:0000259" key="3">
    <source>
        <dbReference type="Pfam" id="PF00535"/>
    </source>
</evidence>
<dbReference type="Gene3D" id="3.90.550.10">
    <property type="entry name" value="Spore Coat Polysaccharide Biosynthesis Protein SpsA, Chain A"/>
    <property type="match status" value="1"/>
</dbReference>
<dbReference type="PANTHER" id="PTHR22916">
    <property type="entry name" value="GLYCOSYLTRANSFERASE"/>
    <property type="match status" value="1"/>
</dbReference>
<protein>
    <submittedName>
        <fullName evidence="4">Glycosyltransferase</fullName>
    </submittedName>
</protein>
<dbReference type="EMBL" id="CP060007">
    <property type="protein sequence ID" value="QNA44994.1"/>
    <property type="molecule type" value="Genomic_DNA"/>
</dbReference>
<sequence length="349" mass="40691">MATPKISIIIPVYNAAGYIEQCIRSVMTQTIKDIEIIAVNDGSTDESKEMLDRLAATDERLLVFHQSNKGVSATRNFGLQQATGSYIGFCDADDWMEPDMLQELYNAITLQNCEWAICNVNMHKEGQPLKVRLQLKDEVMDVADDRTGLLHGLMRFYYDYANWNKLFSAAIIRKYQLGFREDMSIWEDLLFNLQYLHYVNRVAVVAKPLYNYRILPTSLYSGQSKDRVPQFNLLYRHFIDLSSDYTSTDEQEAFRKEMARLTYNHLLYEAEVRVRKKTNHFLGVWRGCTLELNRFDTGVFYYSTDELKGIQGIKKNLLLKKQFNLFALIIAVKPLFKKPAKFVLKFLRR</sequence>
<feature type="domain" description="Glycosyltransferase 2-like" evidence="3">
    <location>
        <begin position="7"/>
        <end position="136"/>
    </location>
</feature>
<evidence type="ECO:0000256" key="2">
    <source>
        <dbReference type="ARBA" id="ARBA00022679"/>
    </source>
</evidence>